<protein>
    <submittedName>
        <fullName evidence="1">Retrograde regulation protein 1</fullName>
    </submittedName>
</protein>
<organism evidence="1 2">
    <name type="scientific">[Candida] jaroonii</name>
    <dbReference type="NCBI Taxonomy" id="467808"/>
    <lineage>
        <taxon>Eukaryota</taxon>
        <taxon>Fungi</taxon>
        <taxon>Dikarya</taxon>
        <taxon>Ascomycota</taxon>
        <taxon>Saccharomycotina</taxon>
        <taxon>Pichiomycetes</taxon>
        <taxon>Debaryomycetaceae</taxon>
        <taxon>Yamadazyma</taxon>
    </lineage>
</organism>
<evidence type="ECO:0000313" key="2">
    <source>
        <dbReference type="Proteomes" id="UP001152531"/>
    </source>
</evidence>
<evidence type="ECO:0000313" key="1">
    <source>
        <dbReference type="EMBL" id="CAH6720352.1"/>
    </source>
</evidence>
<name>A0ACA9Y7F3_9ASCO</name>
<proteinExistence type="predicted"/>
<dbReference type="EMBL" id="CALSDN010000003">
    <property type="protein sequence ID" value="CAH6720352.1"/>
    <property type="molecule type" value="Genomic_DNA"/>
</dbReference>
<accession>A0ACA9Y7F3</accession>
<dbReference type="Proteomes" id="UP001152531">
    <property type="component" value="Unassembled WGS sequence"/>
</dbReference>
<comment type="caution">
    <text evidence="1">The sequence shown here is derived from an EMBL/GenBank/DDBJ whole genome shotgun (WGS) entry which is preliminary data.</text>
</comment>
<keyword evidence="2" id="KW-1185">Reference proteome</keyword>
<gene>
    <name evidence="1" type="ORF">CLIB1444_03S10000</name>
</gene>
<reference evidence="1" key="1">
    <citation type="submission" date="2022-06" db="EMBL/GenBank/DDBJ databases">
        <authorList>
            <person name="Legras J.-L."/>
            <person name="Devillers H."/>
            <person name="Grondin C."/>
        </authorList>
    </citation>
    <scope>NUCLEOTIDE SEQUENCE</scope>
    <source>
        <strain evidence="1">CLIB 1444</strain>
    </source>
</reference>
<sequence length="187" mass="20841">MNKEVPSIKIKDEFVNSSDIKRQLSQSMGTSGGISKPTSRRGSIVPNDDDDDDEGNERKRRDNINEKIQELLTLVPSELFNDNNKTEDIDLQIKNSGTKDGKPNKGQILTKSVEYIQYLQNKIDENNRKEVEMLVKLRYLTNGDKTISHTSAEKALGEIGVGPLSQDYFKAVLVGSANANKARKSSV</sequence>